<organism evidence="2 3">
    <name type="scientific">Tepidamorphus gemmatus</name>
    <dbReference type="NCBI Taxonomy" id="747076"/>
    <lineage>
        <taxon>Bacteria</taxon>
        <taxon>Pseudomonadati</taxon>
        <taxon>Pseudomonadota</taxon>
        <taxon>Alphaproteobacteria</taxon>
        <taxon>Hyphomicrobiales</taxon>
        <taxon>Tepidamorphaceae</taxon>
        <taxon>Tepidamorphus</taxon>
    </lineage>
</organism>
<dbReference type="RefSeq" id="WP_132805412.1">
    <property type="nucleotide sequence ID" value="NZ_SMAK01000002.1"/>
</dbReference>
<dbReference type="AlphaFoldDB" id="A0A4R3MFY5"/>
<feature type="transmembrane region" description="Helical" evidence="1">
    <location>
        <begin position="46"/>
        <end position="66"/>
    </location>
</feature>
<feature type="transmembrane region" description="Helical" evidence="1">
    <location>
        <begin position="7"/>
        <end position="26"/>
    </location>
</feature>
<gene>
    <name evidence="2" type="ORF">EDC22_102330</name>
</gene>
<dbReference type="InterPro" id="IPR053803">
    <property type="entry name" value="DUF6949"/>
</dbReference>
<evidence type="ECO:0000256" key="1">
    <source>
        <dbReference type="SAM" id="Phobius"/>
    </source>
</evidence>
<comment type="caution">
    <text evidence="2">The sequence shown here is derived from an EMBL/GenBank/DDBJ whole genome shotgun (WGS) entry which is preliminary data.</text>
</comment>
<name>A0A4R3MFY5_9HYPH</name>
<keyword evidence="3" id="KW-1185">Reference proteome</keyword>
<protein>
    <submittedName>
        <fullName evidence="2">Uncharacterized protein</fullName>
    </submittedName>
</protein>
<reference evidence="2 3" key="1">
    <citation type="submission" date="2019-03" db="EMBL/GenBank/DDBJ databases">
        <title>Genomic Encyclopedia of Type Strains, Phase IV (KMG-IV): sequencing the most valuable type-strain genomes for metagenomic binning, comparative biology and taxonomic classification.</title>
        <authorList>
            <person name="Goeker M."/>
        </authorList>
    </citation>
    <scope>NUCLEOTIDE SEQUENCE [LARGE SCALE GENOMIC DNA]</scope>
    <source>
        <strain evidence="2 3">DSM 19345</strain>
    </source>
</reference>
<evidence type="ECO:0000313" key="3">
    <source>
        <dbReference type="Proteomes" id="UP000295678"/>
    </source>
</evidence>
<keyword evidence="1" id="KW-0812">Transmembrane</keyword>
<dbReference type="OrthoDB" id="8451574at2"/>
<keyword evidence="1" id="KW-0472">Membrane</keyword>
<keyword evidence="1" id="KW-1133">Transmembrane helix</keyword>
<proteinExistence type="predicted"/>
<dbReference type="Pfam" id="PF22258">
    <property type="entry name" value="DUF6949"/>
    <property type="match status" value="1"/>
</dbReference>
<evidence type="ECO:0000313" key="2">
    <source>
        <dbReference type="EMBL" id="TCT12645.1"/>
    </source>
</evidence>
<sequence>MTESVTIYIYTVLVGLVAGGITISAYRIFTNELPSFQTRPRTPLGAFGQVLVVVFGGPLVLMRNAVRGRLIEHRPLPLLAASAVIASLWCFFSGAFLVNLLERLA</sequence>
<dbReference type="EMBL" id="SMAK01000002">
    <property type="protein sequence ID" value="TCT12645.1"/>
    <property type="molecule type" value="Genomic_DNA"/>
</dbReference>
<accession>A0A4R3MFY5</accession>
<dbReference type="Proteomes" id="UP000295678">
    <property type="component" value="Unassembled WGS sequence"/>
</dbReference>
<feature type="transmembrane region" description="Helical" evidence="1">
    <location>
        <begin position="78"/>
        <end position="101"/>
    </location>
</feature>